<dbReference type="Gene3D" id="3.30.200.20">
    <property type="entry name" value="Phosphorylase Kinase, domain 1"/>
    <property type="match status" value="1"/>
</dbReference>
<dbReference type="InterPro" id="IPR000719">
    <property type="entry name" value="Prot_kinase_dom"/>
</dbReference>
<reference evidence="9" key="1">
    <citation type="submission" date="2018-02" db="EMBL/GenBank/DDBJ databases">
        <authorList>
            <person name="Cohen D.B."/>
            <person name="Kent A.D."/>
        </authorList>
    </citation>
    <scope>NUCLEOTIDE SEQUENCE</scope>
</reference>
<dbReference type="SUPFAM" id="SSF56112">
    <property type="entry name" value="Protein kinase-like (PK-like)"/>
    <property type="match status" value="1"/>
</dbReference>
<dbReference type="PANTHER" id="PTHR24056:SF228">
    <property type="entry name" value="PROTEIN IMPAIRED IN BABA-INDUCED STERILITY 1"/>
    <property type="match status" value="1"/>
</dbReference>
<feature type="region of interest" description="Disordered" evidence="7">
    <location>
        <begin position="535"/>
        <end position="560"/>
    </location>
</feature>
<dbReference type="PROSITE" id="PS50011">
    <property type="entry name" value="PROTEIN_KINASE_DOM"/>
    <property type="match status" value="1"/>
</dbReference>
<gene>
    <name evidence="9" type="ORF">FSB_LOCUS4823</name>
</gene>
<keyword evidence="5 6" id="KW-0067">ATP-binding</keyword>
<accession>A0A2N9EQG0</accession>
<dbReference type="InterPro" id="IPR008271">
    <property type="entry name" value="Ser/Thr_kinase_AS"/>
</dbReference>
<feature type="domain" description="Protein kinase" evidence="8">
    <location>
        <begin position="125"/>
        <end position="442"/>
    </location>
</feature>
<dbReference type="Gene3D" id="1.10.510.10">
    <property type="entry name" value="Transferase(Phosphotransferase) domain 1"/>
    <property type="match status" value="1"/>
</dbReference>
<dbReference type="GO" id="GO:0000307">
    <property type="term" value="C:cyclin-dependent protein kinase holoenzyme complex"/>
    <property type="evidence" value="ECO:0007669"/>
    <property type="project" value="TreeGrafter"/>
</dbReference>
<dbReference type="InterPro" id="IPR017441">
    <property type="entry name" value="Protein_kinase_ATP_BS"/>
</dbReference>
<dbReference type="GO" id="GO:0005524">
    <property type="term" value="F:ATP binding"/>
    <property type="evidence" value="ECO:0007669"/>
    <property type="project" value="UniProtKB-UniRule"/>
</dbReference>
<evidence type="ECO:0000256" key="4">
    <source>
        <dbReference type="ARBA" id="ARBA00022777"/>
    </source>
</evidence>
<sequence length="742" mass="82941">MGCVSSKQAVSVTPALDHSGAFGPGNSGRIRVGSAESNKKVHKTNSSKSKNGESVVVVGVGLSGSELGESGRTSSNGNESSLSFRLGNLQKYVEGEHVAAGWPAWLSAVAGEAIHGWVPLRPDAYEKLEKIGQGTYSSVFRARDLETGRIVALKKVRFDNFEPESVRFMAREILILRRLDHPNIIKLEGLITSRLSCSIYLVFEYMEHDITGLLSCPDIKFSESQIKCYMKQLLSGLEHCHSRGVMHRDIKGSNLLVNNEGILKVADFGLANFSSSGHRQPLTSRVVTLWYRPPELLLGSTDYGSVCGYLECWLCVCRTDAWKTYPSRENRVEMIRYSCSDCYVSIWSKQSVGAVHKDVYRVIKVEQLHKIFKLCGSPPDEYWKKTKLPHATLFKPQQPYDSCLQETFKDLPKTTISLLEALLSVEPYKRGTASSALASEYFTTKPYACDPSSLPIYPPSKEIDAKSREEARRKKIGGRVRGSEMTRKPARKPHGICRLVPAEQMVNQTLHSHKINVNNGDILKEVNSTVDGVARKPSIDKQEDASHVKNSSQGDIPYSGPLQVSTSSGFAWAKRRKDDASIRSHSRSISRGHIYNIVEPTTALHAKNNFDSKRHENGDVIHGARTNSRGHDSYEIAKLAMQNNWCKFERPDSFDASDEYHSQELSLAQYQREEMAAKRGNLGYQYQGDKVEFSGPLLSQSHRVDELLEKHERHIRQTLLRDEGGRKQTEVGMTGLLSSFTL</sequence>
<dbReference type="Pfam" id="PF00069">
    <property type="entry name" value="Pkinase"/>
    <property type="match status" value="1"/>
</dbReference>
<dbReference type="SMART" id="SM00220">
    <property type="entry name" value="S_TKc"/>
    <property type="match status" value="1"/>
</dbReference>
<dbReference type="EMBL" id="OIVN01000244">
    <property type="protein sequence ID" value="SPC76941.1"/>
    <property type="molecule type" value="Genomic_DNA"/>
</dbReference>
<dbReference type="PROSITE" id="PS00107">
    <property type="entry name" value="PROTEIN_KINASE_ATP"/>
    <property type="match status" value="1"/>
</dbReference>
<keyword evidence="2" id="KW-0808">Transferase</keyword>
<dbReference type="GO" id="GO:0005634">
    <property type="term" value="C:nucleus"/>
    <property type="evidence" value="ECO:0007669"/>
    <property type="project" value="TreeGrafter"/>
</dbReference>
<comment type="similarity">
    <text evidence="1">Belongs to the protein kinase superfamily. CMGC Ser/Thr protein kinase family. CDC2/CDKX subfamily.</text>
</comment>
<feature type="region of interest" description="Disordered" evidence="7">
    <location>
        <begin position="458"/>
        <end position="492"/>
    </location>
</feature>
<dbReference type="AlphaFoldDB" id="A0A2N9EQG0"/>
<evidence type="ECO:0000256" key="6">
    <source>
        <dbReference type="PROSITE-ProRule" id="PRU10141"/>
    </source>
</evidence>
<evidence type="ECO:0000256" key="2">
    <source>
        <dbReference type="ARBA" id="ARBA00022679"/>
    </source>
</evidence>
<keyword evidence="3 6" id="KW-0547">Nucleotide-binding</keyword>
<evidence type="ECO:0000259" key="8">
    <source>
        <dbReference type="PROSITE" id="PS50011"/>
    </source>
</evidence>
<dbReference type="PROSITE" id="PS00108">
    <property type="entry name" value="PROTEIN_KINASE_ST"/>
    <property type="match status" value="1"/>
</dbReference>
<evidence type="ECO:0000313" key="9">
    <source>
        <dbReference type="EMBL" id="SPC76941.1"/>
    </source>
</evidence>
<dbReference type="InterPro" id="IPR011009">
    <property type="entry name" value="Kinase-like_dom_sf"/>
</dbReference>
<dbReference type="PANTHER" id="PTHR24056">
    <property type="entry name" value="CELL DIVISION PROTEIN KINASE"/>
    <property type="match status" value="1"/>
</dbReference>
<proteinExistence type="inferred from homology"/>
<protein>
    <recommendedName>
        <fullName evidence="8">Protein kinase domain-containing protein</fullName>
    </recommendedName>
</protein>
<organism evidence="9">
    <name type="scientific">Fagus sylvatica</name>
    <name type="common">Beechnut</name>
    <dbReference type="NCBI Taxonomy" id="28930"/>
    <lineage>
        <taxon>Eukaryota</taxon>
        <taxon>Viridiplantae</taxon>
        <taxon>Streptophyta</taxon>
        <taxon>Embryophyta</taxon>
        <taxon>Tracheophyta</taxon>
        <taxon>Spermatophyta</taxon>
        <taxon>Magnoliopsida</taxon>
        <taxon>eudicotyledons</taxon>
        <taxon>Gunneridae</taxon>
        <taxon>Pentapetalae</taxon>
        <taxon>rosids</taxon>
        <taxon>fabids</taxon>
        <taxon>Fagales</taxon>
        <taxon>Fagaceae</taxon>
        <taxon>Fagus</taxon>
    </lineage>
</organism>
<evidence type="ECO:0000256" key="3">
    <source>
        <dbReference type="ARBA" id="ARBA00022741"/>
    </source>
</evidence>
<dbReference type="GO" id="GO:0008353">
    <property type="term" value="F:RNA polymerase II CTD heptapeptide repeat kinase activity"/>
    <property type="evidence" value="ECO:0007669"/>
    <property type="project" value="TreeGrafter"/>
</dbReference>
<feature type="compositionally biased region" description="Basic and acidic residues" evidence="7">
    <location>
        <begin position="535"/>
        <end position="547"/>
    </location>
</feature>
<evidence type="ECO:0000256" key="5">
    <source>
        <dbReference type="ARBA" id="ARBA00022840"/>
    </source>
</evidence>
<evidence type="ECO:0000256" key="1">
    <source>
        <dbReference type="ARBA" id="ARBA00006485"/>
    </source>
</evidence>
<feature type="compositionally biased region" description="Basic and acidic residues" evidence="7">
    <location>
        <begin position="461"/>
        <end position="472"/>
    </location>
</feature>
<evidence type="ECO:0000256" key="7">
    <source>
        <dbReference type="SAM" id="MobiDB-lite"/>
    </source>
</evidence>
<dbReference type="GO" id="GO:0032968">
    <property type="term" value="P:positive regulation of transcription elongation by RNA polymerase II"/>
    <property type="evidence" value="ECO:0007669"/>
    <property type="project" value="TreeGrafter"/>
</dbReference>
<name>A0A2N9EQG0_FAGSY</name>
<keyword evidence="4" id="KW-0418">Kinase</keyword>
<feature type="binding site" evidence="6">
    <location>
        <position position="154"/>
    </location>
    <ligand>
        <name>ATP</name>
        <dbReference type="ChEBI" id="CHEBI:30616"/>
    </ligand>
</feature>
<dbReference type="FunFam" id="3.30.200.20:FF:000021">
    <property type="entry name" value="probable serine/threonine-protein kinase At1g54610"/>
    <property type="match status" value="1"/>
</dbReference>
<feature type="region of interest" description="Disordered" evidence="7">
    <location>
        <begin position="15"/>
        <end position="51"/>
    </location>
</feature>
<dbReference type="InterPro" id="IPR050108">
    <property type="entry name" value="CDK"/>
</dbReference>